<keyword evidence="10" id="KW-1185">Reference proteome</keyword>
<keyword evidence="4" id="KW-0547">Nucleotide-binding</keyword>
<dbReference type="GO" id="GO:0004674">
    <property type="term" value="F:protein serine/threonine kinase activity"/>
    <property type="evidence" value="ECO:0007669"/>
    <property type="project" value="UniProtKB-EC"/>
</dbReference>
<keyword evidence="6" id="KW-0067">ATP-binding</keyword>
<protein>
    <recommendedName>
        <fullName evidence="1">non-specific serine/threonine protein kinase</fullName>
        <ecNumber evidence="1">2.7.11.1</ecNumber>
    </recommendedName>
</protein>
<accession>A0ABV9FWB1</accession>
<dbReference type="PANTHER" id="PTHR43289">
    <property type="entry name" value="MITOGEN-ACTIVATED PROTEIN KINASE KINASE KINASE 20-RELATED"/>
    <property type="match status" value="1"/>
</dbReference>
<dbReference type="InterPro" id="IPR000719">
    <property type="entry name" value="Prot_kinase_dom"/>
</dbReference>
<dbReference type="PANTHER" id="PTHR43289:SF6">
    <property type="entry name" value="SERINE_THREONINE-PROTEIN KINASE NEKL-3"/>
    <property type="match status" value="1"/>
</dbReference>
<dbReference type="Gene3D" id="3.30.200.20">
    <property type="entry name" value="Phosphorylase Kinase, domain 1"/>
    <property type="match status" value="1"/>
</dbReference>
<feature type="compositionally biased region" description="Low complexity" evidence="7">
    <location>
        <begin position="327"/>
        <end position="338"/>
    </location>
</feature>
<dbReference type="CDD" id="cd14014">
    <property type="entry name" value="STKc_PknB_like"/>
    <property type="match status" value="1"/>
</dbReference>
<dbReference type="SUPFAM" id="SSF56112">
    <property type="entry name" value="Protein kinase-like (PK-like)"/>
    <property type="match status" value="1"/>
</dbReference>
<dbReference type="Proteomes" id="UP001595993">
    <property type="component" value="Unassembled WGS sequence"/>
</dbReference>
<keyword evidence="5 9" id="KW-0418">Kinase</keyword>
<feature type="domain" description="Protein kinase" evidence="8">
    <location>
        <begin position="1"/>
        <end position="266"/>
    </location>
</feature>
<evidence type="ECO:0000256" key="5">
    <source>
        <dbReference type="ARBA" id="ARBA00022777"/>
    </source>
</evidence>
<evidence type="ECO:0000313" key="10">
    <source>
        <dbReference type="Proteomes" id="UP001595993"/>
    </source>
</evidence>
<evidence type="ECO:0000313" key="9">
    <source>
        <dbReference type="EMBL" id="MFC4606315.1"/>
    </source>
</evidence>
<evidence type="ECO:0000256" key="6">
    <source>
        <dbReference type="ARBA" id="ARBA00022840"/>
    </source>
</evidence>
<evidence type="ECO:0000256" key="1">
    <source>
        <dbReference type="ARBA" id="ARBA00012513"/>
    </source>
</evidence>
<dbReference type="Gene3D" id="1.10.510.10">
    <property type="entry name" value="Transferase(Phosphotransferase) domain 1"/>
    <property type="match status" value="1"/>
</dbReference>
<evidence type="ECO:0000256" key="7">
    <source>
        <dbReference type="SAM" id="MobiDB-lite"/>
    </source>
</evidence>
<dbReference type="Pfam" id="PF00069">
    <property type="entry name" value="Pkinase"/>
    <property type="match status" value="1"/>
</dbReference>
<evidence type="ECO:0000256" key="2">
    <source>
        <dbReference type="ARBA" id="ARBA00022527"/>
    </source>
</evidence>
<dbReference type="InterPro" id="IPR011009">
    <property type="entry name" value="Kinase-like_dom_sf"/>
</dbReference>
<organism evidence="9 10">
    <name type="scientific">Streptomyces maoxianensis</name>
    <dbReference type="NCBI Taxonomy" id="1459942"/>
    <lineage>
        <taxon>Bacteria</taxon>
        <taxon>Bacillati</taxon>
        <taxon>Actinomycetota</taxon>
        <taxon>Actinomycetes</taxon>
        <taxon>Kitasatosporales</taxon>
        <taxon>Streptomycetaceae</taxon>
        <taxon>Streptomyces</taxon>
    </lineage>
</organism>
<sequence>MTVTEGQAITQELIAGRYWPQEVVHREEGRTGWHGQDVRFGRPVSLMEARPVQATGARRTAARILRESEAMELTCPGRAATVFDVLEENGAVWTVMDRIEGAPLSDLLWRGPVNYVRAARIGLEILDVLAAAHREGITHGDLSPGQVFVRKDGGTLVAGFGLLGNASAPRVTAPSYASPEQARGEGTEPASDLWALGAILYMMVEGRPPVRDRGPVEATLRAVDLRPIRSPRSAGLLGPAIQGLLRRDPQERLPAPVVRAAFTRILREDPEEPKQAAPLPCLRDAYAAVRRTGRVWSRRTVGRPALLEVLALAVVGASLTALALTGGSDDGPSASGPTPSRPAPSGTADPNSFYGYEAPEGFSIDLPTGWKPLDRSGSADASYRVTFGASGDPRTLAITYSEQLGPDPVAVWRALEPSLKRVFVDYERLGDIRAADYRGLDAADMEWFSEDTGVRERTLGRGFLIGSGRGFSLRWTTPADNWNDAANRRALGVFLRSFRSSAN</sequence>
<reference evidence="10" key="1">
    <citation type="journal article" date="2019" name="Int. J. Syst. Evol. Microbiol.">
        <title>The Global Catalogue of Microorganisms (GCM) 10K type strain sequencing project: providing services to taxonomists for standard genome sequencing and annotation.</title>
        <authorList>
            <consortium name="The Broad Institute Genomics Platform"/>
            <consortium name="The Broad Institute Genome Sequencing Center for Infectious Disease"/>
            <person name="Wu L."/>
            <person name="Ma J."/>
        </authorList>
    </citation>
    <scope>NUCLEOTIDE SEQUENCE [LARGE SCALE GENOMIC DNA]</scope>
    <source>
        <strain evidence="10">CGMCC 4.7139</strain>
    </source>
</reference>
<name>A0ABV9FWB1_9ACTN</name>
<evidence type="ECO:0000256" key="4">
    <source>
        <dbReference type="ARBA" id="ARBA00022741"/>
    </source>
</evidence>
<dbReference type="EMBL" id="JBHSFE010000003">
    <property type="protein sequence ID" value="MFC4606315.1"/>
    <property type="molecule type" value="Genomic_DNA"/>
</dbReference>
<evidence type="ECO:0000256" key="3">
    <source>
        <dbReference type="ARBA" id="ARBA00022679"/>
    </source>
</evidence>
<dbReference type="RefSeq" id="WP_381190511.1">
    <property type="nucleotide sequence ID" value="NZ_JBHSFE010000003.1"/>
</dbReference>
<dbReference type="SMART" id="SM00220">
    <property type="entry name" value="S_TKc"/>
    <property type="match status" value="1"/>
</dbReference>
<dbReference type="EC" id="2.7.11.1" evidence="1"/>
<dbReference type="PROSITE" id="PS50011">
    <property type="entry name" value="PROTEIN_KINASE_DOM"/>
    <property type="match status" value="1"/>
</dbReference>
<feature type="region of interest" description="Disordered" evidence="7">
    <location>
        <begin position="327"/>
        <end position="352"/>
    </location>
</feature>
<keyword evidence="2" id="KW-0723">Serine/threonine-protein kinase</keyword>
<proteinExistence type="predicted"/>
<feature type="region of interest" description="Disordered" evidence="7">
    <location>
        <begin position="169"/>
        <end position="188"/>
    </location>
</feature>
<evidence type="ECO:0000259" key="8">
    <source>
        <dbReference type="PROSITE" id="PS50011"/>
    </source>
</evidence>
<gene>
    <name evidence="9" type="ORF">ACFO9E_00510</name>
</gene>
<comment type="caution">
    <text evidence="9">The sequence shown here is derived from an EMBL/GenBank/DDBJ whole genome shotgun (WGS) entry which is preliminary data.</text>
</comment>
<keyword evidence="3 9" id="KW-0808">Transferase</keyword>